<dbReference type="SMART" id="SM00360">
    <property type="entry name" value="RRM"/>
    <property type="match status" value="1"/>
</dbReference>
<feature type="compositionally biased region" description="Low complexity" evidence="4">
    <location>
        <begin position="414"/>
        <end position="424"/>
    </location>
</feature>
<evidence type="ECO:0000256" key="3">
    <source>
        <dbReference type="PROSITE-ProRule" id="PRU00176"/>
    </source>
</evidence>
<feature type="region of interest" description="Disordered" evidence="4">
    <location>
        <begin position="541"/>
        <end position="641"/>
    </location>
</feature>
<feature type="compositionally biased region" description="Pro residues" evidence="4">
    <location>
        <begin position="573"/>
        <end position="582"/>
    </location>
</feature>
<dbReference type="AlphaFoldDB" id="A0A2T4CEW9"/>
<evidence type="ECO:0000256" key="4">
    <source>
        <dbReference type="SAM" id="MobiDB-lite"/>
    </source>
</evidence>
<feature type="compositionally biased region" description="Polar residues" evidence="4">
    <location>
        <begin position="589"/>
        <end position="599"/>
    </location>
</feature>
<keyword evidence="2 3" id="KW-0694">RNA-binding</keyword>
<evidence type="ECO:0000256" key="1">
    <source>
        <dbReference type="ARBA" id="ARBA00022553"/>
    </source>
</evidence>
<proteinExistence type="predicted"/>
<dbReference type="Pfam" id="PF00076">
    <property type="entry name" value="RRM_1"/>
    <property type="match status" value="1"/>
</dbReference>
<dbReference type="SUPFAM" id="SSF54928">
    <property type="entry name" value="RNA-binding domain, RBD"/>
    <property type="match status" value="1"/>
</dbReference>
<dbReference type="Proteomes" id="UP000240760">
    <property type="component" value="Unassembled WGS sequence"/>
</dbReference>
<dbReference type="InterPro" id="IPR000504">
    <property type="entry name" value="RRM_dom"/>
</dbReference>
<protein>
    <recommendedName>
        <fullName evidence="5">RRM domain-containing protein</fullName>
    </recommendedName>
</protein>
<dbReference type="EMBL" id="KZ679127">
    <property type="protein sequence ID" value="PTB80094.1"/>
    <property type="molecule type" value="Genomic_DNA"/>
</dbReference>
<dbReference type="PROSITE" id="PS50102">
    <property type="entry name" value="RRM"/>
    <property type="match status" value="1"/>
</dbReference>
<dbReference type="STRING" id="983965.A0A2T4CEW9"/>
<feature type="domain" description="RRM" evidence="5">
    <location>
        <begin position="461"/>
        <end position="538"/>
    </location>
</feature>
<dbReference type="PANTHER" id="PTHR10501">
    <property type="entry name" value="U1 SMALL NUCLEAR RIBONUCLEOPROTEIN A/U2 SMALL NUCLEAR RIBONUCLEOPROTEIN B"/>
    <property type="match status" value="1"/>
</dbReference>
<evidence type="ECO:0000313" key="6">
    <source>
        <dbReference type="EMBL" id="PTB80094.1"/>
    </source>
</evidence>
<name>A0A2T4CEW9_TRILO</name>
<feature type="region of interest" description="Disordered" evidence="4">
    <location>
        <begin position="253"/>
        <end position="273"/>
    </location>
</feature>
<dbReference type="InterPro" id="IPR012677">
    <property type="entry name" value="Nucleotide-bd_a/b_plait_sf"/>
</dbReference>
<organism evidence="6 7">
    <name type="scientific">Trichoderma longibrachiatum ATCC 18648</name>
    <dbReference type="NCBI Taxonomy" id="983965"/>
    <lineage>
        <taxon>Eukaryota</taxon>
        <taxon>Fungi</taxon>
        <taxon>Dikarya</taxon>
        <taxon>Ascomycota</taxon>
        <taxon>Pezizomycotina</taxon>
        <taxon>Sordariomycetes</taxon>
        <taxon>Hypocreomycetidae</taxon>
        <taxon>Hypocreales</taxon>
        <taxon>Hypocreaceae</taxon>
        <taxon>Trichoderma</taxon>
    </lineage>
</organism>
<feature type="compositionally biased region" description="Low complexity" evidence="4">
    <location>
        <begin position="618"/>
        <end position="628"/>
    </location>
</feature>
<reference evidence="6 7" key="1">
    <citation type="submission" date="2016-07" db="EMBL/GenBank/DDBJ databases">
        <title>Multiple horizontal gene transfer events from other fungi enriched the ability of initially mycotrophic Trichoderma (Ascomycota) to feed on dead plant biomass.</title>
        <authorList>
            <consortium name="DOE Joint Genome Institute"/>
            <person name="Aerts A."/>
            <person name="Atanasova L."/>
            <person name="Chenthamara K."/>
            <person name="Zhang J."/>
            <person name="Grujic M."/>
            <person name="Henrissat B."/>
            <person name="Kuo A."/>
            <person name="Salamov A."/>
            <person name="Lipzen A."/>
            <person name="Labutti K."/>
            <person name="Barry K."/>
            <person name="Miao Y."/>
            <person name="Rahimi M.J."/>
            <person name="Shen Q."/>
            <person name="Grigoriev I.V."/>
            <person name="Kubicek C.P."/>
            <person name="Druzhinina I.S."/>
        </authorList>
    </citation>
    <scope>NUCLEOTIDE SEQUENCE [LARGE SCALE GENOMIC DNA]</scope>
    <source>
        <strain evidence="6 7">ATCC 18648</strain>
    </source>
</reference>
<sequence>MPVTMGDPSANRATPSLLPSPPLSAAWGTSGGNIWAAAPLGGLHSVSMAEPSPQTGRYYAPAPVDEPQPAFGAASVQPSQGGFYPPLHVQHPAHQHAAPMLSFREQAKAAAPQPSPVHVMMQRLSPNTSAAEIRMMLVFSQELLSVDLIGPDPSEAEPQCSALLAFRSMNGASEACNKLNGRPNPSGHGTMMLSILSSSAYGSPAYESPTRASSAVPNGAPNRYADFLRMNHEPQPPHSNGVVSPTANAGRFFPAAGSGSGSGSGSAPASAAPAFAPGPAPVAAPYHQDFAAPNTQAGSRYKEIFDRQSSTGNYLPNEVPGRLGKHLINAEVGDEDDRELLRDSVAYGNRGTPVQRRDATITPPDSLSQAMSGLSLESNIALRSATMPAYLAGLPSAIGPNSIYSRLQEHVTRQQQQLHQQQQHHQPDKRSSRHSGRHQQGPYGGANYPPVNPADQNPPCNTLYVGNLPMDACEDELKILFSLTKGYRRMCFRIKHNGPMCFVEYEDIAHATKALTTLYGFPLHNSVKGGIRLSFSKNPLGVRSASSQPPHGNLYPSGGMRTPTANGFAAASGPPPGLPRPPGLSSRSQSNYSAGSRASSAMGPVLNGNGHGHGHGNRNGNVNGHRNGTLNGTLSGGVSEAGSSYSQRAPFYRTGMNGMNGVNGITNLNGMNSMMNNMNGMSGMNSMNGMSMATPHTPAA</sequence>
<dbReference type="OrthoDB" id="431169at2759"/>
<keyword evidence="7" id="KW-1185">Reference proteome</keyword>
<accession>A0A2T4CEW9</accession>
<evidence type="ECO:0000256" key="2">
    <source>
        <dbReference type="ARBA" id="ARBA00022884"/>
    </source>
</evidence>
<gene>
    <name evidence="6" type="ORF">M440DRAFT_1435798</name>
</gene>
<dbReference type="InterPro" id="IPR035979">
    <property type="entry name" value="RBD_domain_sf"/>
</dbReference>
<dbReference type="FunFam" id="3.30.70.330:FF:000089">
    <property type="entry name" value="RNA binding protein"/>
    <property type="match status" value="1"/>
</dbReference>
<evidence type="ECO:0000259" key="5">
    <source>
        <dbReference type="PROSITE" id="PS50102"/>
    </source>
</evidence>
<keyword evidence="1" id="KW-0597">Phosphoprotein</keyword>
<dbReference type="GO" id="GO:0003723">
    <property type="term" value="F:RNA binding"/>
    <property type="evidence" value="ECO:0007669"/>
    <property type="project" value="UniProtKB-UniRule"/>
</dbReference>
<feature type="region of interest" description="Disordered" evidence="4">
    <location>
        <begin position="410"/>
        <end position="455"/>
    </location>
</feature>
<evidence type="ECO:0000313" key="7">
    <source>
        <dbReference type="Proteomes" id="UP000240760"/>
    </source>
</evidence>
<dbReference type="Gene3D" id="3.30.70.330">
    <property type="match status" value="1"/>
</dbReference>